<dbReference type="Gramene" id="Pp3c5_12270V3.2">
    <property type="protein sequence ID" value="PAC:32953179.CDS.1"/>
    <property type="gene ID" value="Pp3c5_12270"/>
</dbReference>
<reference evidence="1 3" key="1">
    <citation type="journal article" date="2008" name="Science">
        <title>The Physcomitrella genome reveals evolutionary insights into the conquest of land by plants.</title>
        <authorList>
            <person name="Rensing S."/>
            <person name="Lang D."/>
            <person name="Zimmer A."/>
            <person name="Terry A."/>
            <person name="Salamov A."/>
            <person name="Shapiro H."/>
            <person name="Nishiyama T."/>
            <person name="Perroud P.-F."/>
            <person name="Lindquist E."/>
            <person name="Kamisugi Y."/>
            <person name="Tanahashi T."/>
            <person name="Sakakibara K."/>
            <person name="Fujita T."/>
            <person name="Oishi K."/>
            <person name="Shin-I T."/>
            <person name="Kuroki Y."/>
            <person name="Toyoda A."/>
            <person name="Suzuki Y."/>
            <person name="Hashimoto A."/>
            <person name="Yamaguchi K."/>
            <person name="Sugano A."/>
            <person name="Kohara Y."/>
            <person name="Fujiyama A."/>
            <person name="Anterola A."/>
            <person name="Aoki S."/>
            <person name="Ashton N."/>
            <person name="Barbazuk W.B."/>
            <person name="Barker E."/>
            <person name="Bennetzen J."/>
            <person name="Bezanilla M."/>
            <person name="Blankenship R."/>
            <person name="Cho S.H."/>
            <person name="Dutcher S."/>
            <person name="Estelle M."/>
            <person name="Fawcett J.A."/>
            <person name="Gundlach H."/>
            <person name="Hanada K."/>
            <person name="Heyl A."/>
            <person name="Hicks K.A."/>
            <person name="Hugh J."/>
            <person name="Lohr M."/>
            <person name="Mayer K."/>
            <person name="Melkozernov A."/>
            <person name="Murata T."/>
            <person name="Nelson D."/>
            <person name="Pils B."/>
            <person name="Prigge M."/>
            <person name="Reiss B."/>
            <person name="Renner T."/>
            <person name="Rombauts S."/>
            <person name="Rushton P."/>
            <person name="Sanderfoot A."/>
            <person name="Schween G."/>
            <person name="Shiu S.-H."/>
            <person name="Stueber K."/>
            <person name="Theodoulou F.L."/>
            <person name="Tu H."/>
            <person name="Van de Peer Y."/>
            <person name="Verrier P.J."/>
            <person name="Waters E."/>
            <person name="Wood A."/>
            <person name="Yang L."/>
            <person name="Cove D."/>
            <person name="Cuming A."/>
            <person name="Hasebe M."/>
            <person name="Lucas S."/>
            <person name="Mishler D.B."/>
            <person name="Reski R."/>
            <person name="Grigoriev I."/>
            <person name="Quatrano R.S."/>
            <person name="Boore J.L."/>
        </authorList>
    </citation>
    <scope>NUCLEOTIDE SEQUENCE [LARGE SCALE GENOMIC DNA]</scope>
    <source>
        <strain evidence="2 3">cv. Gransden 2004</strain>
    </source>
</reference>
<proteinExistence type="predicted"/>
<reference evidence="1 3" key="2">
    <citation type="journal article" date="2018" name="Plant J.">
        <title>The Physcomitrella patens chromosome-scale assembly reveals moss genome structure and evolution.</title>
        <authorList>
            <person name="Lang D."/>
            <person name="Ullrich K.K."/>
            <person name="Murat F."/>
            <person name="Fuchs J."/>
            <person name="Jenkins J."/>
            <person name="Haas F.B."/>
            <person name="Piednoel M."/>
            <person name="Gundlach H."/>
            <person name="Van Bel M."/>
            <person name="Meyberg R."/>
            <person name="Vives C."/>
            <person name="Morata J."/>
            <person name="Symeonidi A."/>
            <person name="Hiss M."/>
            <person name="Muchero W."/>
            <person name="Kamisugi Y."/>
            <person name="Saleh O."/>
            <person name="Blanc G."/>
            <person name="Decker E.L."/>
            <person name="van Gessel N."/>
            <person name="Grimwood J."/>
            <person name="Hayes R.D."/>
            <person name="Graham S.W."/>
            <person name="Gunter L.E."/>
            <person name="McDaniel S.F."/>
            <person name="Hoernstein S.N.W."/>
            <person name="Larsson A."/>
            <person name="Li F.W."/>
            <person name="Perroud P.F."/>
            <person name="Phillips J."/>
            <person name="Ranjan P."/>
            <person name="Rokshar D.S."/>
            <person name="Rothfels C.J."/>
            <person name="Schneider L."/>
            <person name="Shu S."/>
            <person name="Stevenson D.W."/>
            <person name="Thummler F."/>
            <person name="Tillich M."/>
            <person name="Villarreal Aguilar J.C."/>
            <person name="Widiez T."/>
            <person name="Wong G.K."/>
            <person name="Wymore A."/>
            <person name="Zhang Y."/>
            <person name="Zimmer A.D."/>
            <person name="Quatrano R.S."/>
            <person name="Mayer K.F.X."/>
            <person name="Goodstein D."/>
            <person name="Casacuberta J.M."/>
            <person name="Vandepoele K."/>
            <person name="Reski R."/>
            <person name="Cuming A.C."/>
            <person name="Tuskan G.A."/>
            <person name="Maumus F."/>
            <person name="Salse J."/>
            <person name="Schmutz J."/>
            <person name="Rensing S.A."/>
        </authorList>
    </citation>
    <scope>NUCLEOTIDE SEQUENCE [LARGE SCALE GENOMIC DNA]</scope>
    <source>
        <strain evidence="2 3">cv. Gransden 2004</strain>
    </source>
</reference>
<gene>
    <name evidence="1" type="ORF">PHYPA_007571</name>
</gene>
<dbReference type="PANTHER" id="PTHR33982:SF7">
    <property type="entry name" value="OS07G0154300 PROTEIN"/>
    <property type="match status" value="1"/>
</dbReference>
<dbReference type="PaxDb" id="3218-PP1S236_32V6.1"/>
<dbReference type="InterPro" id="IPR038944">
    <property type="entry name" value="OEP7-like"/>
</dbReference>
<dbReference type="HOGENOM" id="CLU_1985370_0_0_1"/>
<dbReference type="EMBL" id="ABEU02000005">
    <property type="protein sequence ID" value="PNR53896.1"/>
    <property type="molecule type" value="Genomic_DNA"/>
</dbReference>
<evidence type="ECO:0000313" key="3">
    <source>
        <dbReference type="Proteomes" id="UP000006727"/>
    </source>
</evidence>
<dbReference type="EnsemblPlants" id="Pp3c5_12270V3.1">
    <property type="protein sequence ID" value="PAC:32953178.CDS.1"/>
    <property type="gene ID" value="Pp3c5_12270"/>
</dbReference>
<dbReference type="InParanoid" id="A9TI74"/>
<evidence type="ECO:0000313" key="1">
    <source>
        <dbReference type="EMBL" id="PNR53896.1"/>
    </source>
</evidence>
<dbReference type="EnsemblPlants" id="Pp3c5_12270V3.2">
    <property type="protein sequence ID" value="PAC:32953179.CDS.1"/>
    <property type="gene ID" value="Pp3c5_12270"/>
</dbReference>
<protein>
    <submittedName>
        <fullName evidence="1 2">Uncharacterized protein</fullName>
    </submittedName>
</protein>
<reference evidence="2" key="3">
    <citation type="submission" date="2020-12" db="UniProtKB">
        <authorList>
            <consortium name="EnsemblPlants"/>
        </authorList>
    </citation>
    <scope>IDENTIFICATION</scope>
</reference>
<name>A9TI74_PHYPA</name>
<dbReference type="AlphaFoldDB" id="A9TI74"/>
<keyword evidence="3" id="KW-1185">Reference proteome</keyword>
<dbReference type="Proteomes" id="UP000006727">
    <property type="component" value="Chromosome 5"/>
</dbReference>
<dbReference type="Gramene" id="Pp3c5_12270V3.1">
    <property type="protein sequence ID" value="PAC:32953178.CDS.1"/>
    <property type="gene ID" value="Pp3c5_12270"/>
</dbReference>
<organism evidence="1">
    <name type="scientific">Physcomitrium patens</name>
    <name type="common">Spreading-leaved earth moss</name>
    <name type="synonym">Physcomitrella patens</name>
    <dbReference type="NCBI Taxonomy" id="3218"/>
    <lineage>
        <taxon>Eukaryota</taxon>
        <taxon>Viridiplantae</taxon>
        <taxon>Streptophyta</taxon>
        <taxon>Embryophyta</taxon>
        <taxon>Bryophyta</taxon>
        <taxon>Bryophytina</taxon>
        <taxon>Bryopsida</taxon>
        <taxon>Funariidae</taxon>
        <taxon>Funariales</taxon>
        <taxon>Funariaceae</taxon>
        <taxon>Physcomitrium</taxon>
    </lineage>
</organism>
<dbReference type="PANTHER" id="PTHR33982">
    <property type="entry name" value="OUTER ENVELOPE MEMBRANE PROTEIN 7-RELATED"/>
    <property type="match status" value="1"/>
</dbReference>
<evidence type="ECO:0000313" key="2">
    <source>
        <dbReference type="EnsemblPlants" id="PAC:32953178.CDS.1"/>
    </source>
</evidence>
<accession>A9TI74</accession>
<sequence length="126" mass="13981">MGNEGGIPKDKRKSNMLLSAVLGVAGLALGWAALEIGMGSIQNPERENIDRSRKPKVYEVVDEEPGVVFVQERRQKDDNQDKEVESHKQREDIEAWTTVPATSSGMSTIAVNDFAREELQLRTIGD</sequence>